<feature type="region of interest" description="Disordered" evidence="5">
    <location>
        <begin position="523"/>
        <end position="544"/>
    </location>
</feature>
<name>A0ABZ2Z115_9BACT</name>
<feature type="signal peptide" evidence="6">
    <location>
        <begin position="1"/>
        <end position="23"/>
    </location>
</feature>
<dbReference type="GO" id="GO:0016787">
    <property type="term" value="F:hydrolase activity"/>
    <property type="evidence" value="ECO:0007669"/>
    <property type="project" value="UniProtKB-KW"/>
</dbReference>
<evidence type="ECO:0000259" key="7">
    <source>
        <dbReference type="Pfam" id="PF00884"/>
    </source>
</evidence>
<dbReference type="PROSITE" id="PS00149">
    <property type="entry name" value="SULFATASE_2"/>
    <property type="match status" value="1"/>
</dbReference>
<dbReference type="InterPro" id="IPR024607">
    <property type="entry name" value="Sulfatase_CS"/>
</dbReference>
<dbReference type="InterPro" id="IPR000917">
    <property type="entry name" value="Sulfatase_N"/>
</dbReference>
<dbReference type="RefSeq" id="WP_341839895.1">
    <property type="nucleotide sequence ID" value="NZ_CP149792.1"/>
</dbReference>
<feature type="domain" description="Sulfatase N-terminal" evidence="7">
    <location>
        <begin position="26"/>
        <end position="415"/>
    </location>
</feature>
<gene>
    <name evidence="8" type="ORF">WJU22_19775</name>
</gene>
<dbReference type="InterPro" id="IPR050738">
    <property type="entry name" value="Sulfatase"/>
</dbReference>
<keyword evidence="4" id="KW-0106">Calcium</keyword>
<reference evidence="8 9" key="1">
    <citation type="submission" date="2024-03" db="EMBL/GenBank/DDBJ databases">
        <title>Chitinophaga caseinilytica sp. nov., a casein hydrolysing bacterium isolated from forest soil.</title>
        <authorList>
            <person name="Lee D.S."/>
            <person name="Han D.M."/>
            <person name="Baek J.H."/>
            <person name="Choi D.G."/>
            <person name="Jeon J.H."/>
            <person name="Jeon C.O."/>
        </authorList>
    </citation>
    <scope>NUCLEOTIDE SEQUENCE [LARGE SCALE GENOMIC DNA]</scope>
    <source>
        <strain evidence="8 9">KACC 19118</strain>
    </source>
</reference>
<evidence type="ECO:0000256" key="6">
    <source>
        <dbReference type="SAM" id="SignalP"/>
    </source>
</evidence>
<dbReference type="Gene3D" id="3.30.1120.10">
    <property type="match status" value="1"/>
</dbReference>
<dbReference type="CDD" id="cd16025">
    <property type="entry name" value="PAS_like"/>
    <property type="match status" value="1"/>
</dbReference>
<dbReference type="Gene3D" id="3.40.720.10">
    <property type="entry name" value="Alkaline Phosphatase, subunit A"/>
    <property type="match status" value="1"/>
</dbReference>
<comment type="similarity">
    <text evidence="1">Belongs to the sulfatase family.</text>
</comment>
<dbReference type="PANTHER" id="PTHR42693">
    <property type="entry name" value="ARYLSULFATASE FAMILY MEMBER"/>
    <property type="match status" value="1"/>
</dbReference>
<dbReference type="EC" id="3.1.6.-" evidence="8"/>
<keyword evidence="2" id="KW-0479">Metal-binding</keyword>
<dbReference type="Proteomes" id="UP001449657">
    <property type="component" value="Chromosome"/>
</dbReference>
<proteinExistence type="inferred from homology"/>
<organism evidence="8 9">
    <name type="scientific">Chitinophaga caseinilytica</name>
    <dbReference type="NCBI Taxonomy" id="2267521"/>
    <lineage>
        <taxon>Bacteria</taxon>
        <taxon>Pseudomonadati</taxon>
        <taxon>Bacteroidota</taxon>
        <taxon>Chitinophagia</taxon>
        <taxon>Chitinophagales</taxon>
        <taxon>Chitinophagaceae</taxon>
        <taxon>Chitinophaga</taxon>
    </lineage>
</organism>
<feature type="chain" id="PRO_5045899575" evidence="6">
    <location>
        <begin position="24"/>
        <end position="544"/>
    </location>
</feature>
<evidence type="ECO:0000256" key="5">
    <source>
        <dbReference type="SAM" id="MobiDB-lite"/>
    </source>
</evidence>
<sequence length="544" mass="60817">MKTIFLFACALLALLPAAHPQSARRPNIILIMVDDMGYSDIGPYGSEIHTPNLDRLAREGLKLREFYNNSICAPTRASLMTGQYNHRAGIGFFDVNLGLPAYQGYLNRSSLTVAEVLQQSGYTTLMAGKWHVGNDSLSWPNQRGFDRFFGFIGGASNYYDIGSYADKVRPVTLVENNKTIRLQPGQYLTDEIAGHAVQYLDETRDSKKPFFLYVAYNAPHWPLQAQPEDIEKYKGRYSIGWDSLRTQRIARMKELGIIAPGATIATDPEVPRWESLTFDEKKLWEKKMEVYAAMIDRLDQGIGKILNKLKELKQDENTLVVFISDNGAQGGFIPFGRKRQRNSGPIGTAGSYDYQEQSWAHVSNTPFRAYKATAYEGGISSPLIAWFPGKIAAGSTARGTAHLIDLAPTFYEIAGAKYPSVYKQTPSYPLAGTSLAHLFFARQEIDRKAPLFWERAGNRAVRSGRWKLVSAYPANVWELYDIETDRAETRDLAAQNPQLVTELSAAYDKWAKANDVVEYDKIRPSGNSGFAGPFQNPPATGGRR</sequence>
<dbReference type="Pfam" id="PF00884">
    <property type="entry name" value="Sulfatase"/>
    <property type="match status" value="1"/>
</dbReference>
<evidence type="ECO:0000313" key="9">
    <source>
        <dbReference type="Proteomes" id="UP001449657"/>
    </source>
</evidence>
<evidence type="ECO:0000256" key="3">
    <source>
        <dbReference type="ARBA" id="ARBA00022801"/>
    </source>
</evidence>
<evidence type="ECO:0000256" key="4">
    <source>
        <dbReference type="ARBA" id="ARBA00022837"/>
    </source>
</evidence>
<dbReference type="EMBL" id="CP150096">
    <property type="protein sequence ID" value="WZN45140.1"/>
    <property type="molecule type" value="Genomic_DNA"/>
</dbReference>
<keyword evidence="3 8" id="KW-0378">Hydrolase</keyword>
<evidence type="ECO:0000256" key="2">
    <source>
        <dbReference type="ARBA" id="ARBA00022723"/>
    </source>
</evidence>
<dbReference type="SUPFAM" id="SSF53649">
    <property type="entry name" value="Alkaline phosphatase-like"/>
    <property type="match status" value="1"/>
</dbReference>
<keyword evidence="9" id="KW-1185">Reference proteome</keyword>
<protein>
    <submittedName>
        <fullName evidence="8">Arylsulfatase</fullName>
        <ecNumber evidence="8">3.1.6.-</ecNumber>
    </submittedName>
</protein>
<accession>A0ABZ2Z115</accession>
<evidence type="ECO:0000313" key="8">
    <source>
        <dbReference type="EMBL" id="WZN45140.1"/>
    </source>
</evidence>
<evidence type="ECO:0000256" key="1">
    <source>
        <dbReference type="ARBA" id="ARBA00008779"/>
    </source>
</evidence>
<dbReference type="PROSITE" id="PS00523">
    <property type="entry name" value="SULFATASE_1"/>
    <property type="match status" value="1"/>
</dbReference>
<keyword evidence="6" id="KW-0732">Signal</keyword>
<dbReference type="PANTHER" id="PTHR42693:SF53">
    <property type="entry name" value="ENDO-4-O-SULFATASE"/>
    <property type="match status" value="1"/>
</dbReference>
<dbReference type="InterPro" id="IPR017850">
    <property type="entry name" value="Alkaline_phosphatase_core_sf"/>
</dbReference>